<evidence type="ECO:0000256" key="8">
    <source>
        <dbReference type="ARBA" id="ARBA00023180"/>
    </source>
</evidence>
<evidence type="ECO:0000256" key="9">
    <source>
        <dbReference type="SAM" id="MobiDB-lite"/>
    </source>
</evidence>
<dbReference type="InterPro" id="IPR029021">
    <property type="entry name" value="Prot-tyrosine_phosphatase-like"/>
</dbReference>
<evidence type="ECO:0000256" key="6">
    <source>
        <dbReference type="ARBA" id="ARBA00022989"/>
    </source>
</evidence>
<sequence>MNNLMSGIFERVCPWLLLAVLAAHAPVSSSAVTNAQLDSTESRVTLSFSPNPDATNYTASFRLKQGFTFTDVSLEPPYDPDVELRASYNDVLPGHVYTVELYENQTAVAYRVYSGDIATVPLRQESLEVWARGTDFLSLRWVSPHNYTYDEHEIGFTRENSTLFELRNSTNDLTFNLTDLDPGYSYGIYVVAVTAGVKSQPSDTITAATLPLPPVDLTAEAQDTTHIMLSWSPAPASNYDSFRVTYEVPGSPGAVSTASCTDRPCSLMPGTMPGAAVTMSVVTVAHGLTSTAALIEHSTAPGVIQDLSGEEGVRSLRLEWRPAKNSVQVSYQLTLVSITDSSVRNYSVPADPGSGSEVVSYLVERLVGGFAYSVAVRAVSQFAVGEAKSEIYRTIPEPVSNLTSQAVNTTALKLFWMNPENSEYDFINITVVMPDGDVAYLKEDKSSTSRTLTGLVAGEEYLVTLTIHTPYSQRLSEEVTGNFRTKPVPPVIMSSVSEERELSLSLARSENVGVMDAIRATLLQTTDTQIVMTNNSGLVRFAGLEPGTLYTVETFTVSGEERSLVVTADRYTRPRPPQNLYVIASTDTEINVGWEEPDAGSYDNFTIVLVELDGITQPQSHTGTELKHIFPDLQPGTAYNVTVVANKGDQSSDLVWAENTTSPLGVTHIRVAVRGIDSVTVAWDPPIGSGLSGYALTFEASNLTLHQVPPSVNQYKFEGLEPEANYTLELFVYSERSDGVLLYSPEIQFNFSTYPESVAALQKVDATSDSLTVNWTAPVSGDFNFFQLGIRSGDPNSVQSFNVPRTRTNVTFENLAPGVSHVVAIRTAVLVPGRAPQFGVSVRMLAVTKPLPVEELEAVTVNTTALTLRWTTNRTSSQDRFDVTYGVEDSSKSESLAAVNTTNSYELTLSQLRAGYNYSVEVRAVRSIETDTEISDVAMETGVTVPLPVQNLTLTAEGRDLRITWAPPSSGLWDSYTVRYRPVLRNPASVFLLRTASHDQRSVRITELFPGEKYQVKVVTISNDLESESMEAHTVLDPLPPTSLAQLGDTTTPTSLVVSWEYPRSVTYTEGWELDYTDAAGTFSRSQQVDATEDQTEYALELRGLTAGQNYTVTLTSLVADVYKSTSVSIGVTAKPVIHSFLEELSSTNSSLTIQYTVKPDDVFSDFLFTLTDESGQEVDAVSRSKAAPQRTVEFSALEGGTRYTLEAVTRSGAETSDAISLELITDPNPVPVTLSATATKITLTFGPQQGQAWGHRVTCMPVRPGASSCGQQEPPAGQPTVSFDNLSPYKDYSFEVVTLAQELEGRRKNVTEVYQQQTEQAPPSAVQSLAAVSRGLNTVDVSWERPLVMNGVLTDYVVSYRGREPDVASAPLDSNTMSLGTTATSVTFDKLKAGYEYTFQVFAVTVGQGKKTEKVVTMPTGAPQFQSNMDAASTRPTEPESGAQVTQTRISYKFVNPFNSDNGYVRYYTVVVSKDPSADSRAARLPSWQEAQEDSSIKVYQTVGRCQDFFTAGSSCGSGSGRSERATHGTNDLLTRVFVVGAESAASCKVKDFCNGPLSEDTEYYVKLRGYTASGDFTETEYSEVIKTAAGSSSNAGVVGGAVGAVLLLIVIVIIVVVFVLRRKNRPKKAVKHTGPRQTWEQSTMNKFSRPVKLADFPSHVRKMTADSDFKYAEEYEDLKEVGRDQPCLAAEFPPNRPKNRFTNILPYDHSRVKLLPTDDEEGSDYINANYMPGYNSKREYIATQGPLPATRDDFWRMVWEQSTRNVVMLTKCQEKGREKSDHYWPSDPEPKFYGDLQVGILNETHMPDWTVTEFKVALGEVSRTVRHFHYRVWPDFGVPKDPTSLIRFVRTVREKLIREGGPIVTHCSAGVGRSGTFIVLDHLLQLIREKDEVDIFSIVYKLRKERVLMVQTEQQYKFIHECLVCVLEGREEDTTYANVGQVNIGFEDIGETCVDEDSDDEGINVEVS</sequence>
<feature type="domain" description="Fibronectin type-III" evidence="14">
    <location>
        <begin position="757"/>
        <end position="851"/>
    </location>
</feature>
<feature type="domain" description="Fibronectin type-III" evidence="14">
    <location>
        <begin position="123"/>
        <end position="212"/>
    </location>
</feature>
<keyword evidence="7 10" id="KW-0472">Membrane</keyword>
<feature type="domain" description="Tyrosine specific protein phosphatases" evidence="13">
    <location>
        <begin position="1845"/>
        <end position="1919"/>
    </location>
</feature>
<dbReference type="InterPro" id="IPR003961">
    <property type="entry name" value="FN3_dom"/>
</dbReference>
<keyword evidence="8" id="KW-0325">Glycoprotein</keyword>
<dbReference type="GeneID" id="101858502"/>
<feature type="signal peptide" evidence="11">
    <location>
        <begin position="1"/>
        <end position="30"/>
    </location>
</feature>
<evidence type="ECO:0000256" key="5">
    <source>
        <dbReference type="ARBA" id="ARBA00022912"/>
    </source>
</evidence>
<dbReference type="PROSITE" id="PS50853">
    <property type="entry name" value="FN3"/>
    <property type="match status" value="8"/>
</dbReference>
<dbReference type="Proteomes" id="UP000694888">
    <property type="component" value="Unplaced"/>
</dbReference>
<dbReference type="PRINTS" id="PR00700">
    <property type="entry name" value="PRTYPHPHTASE"/>
</dbReference>
<feature type="compositionally biased region" description="Polar residues" evidence="9">
    <location>
        <begin position="1424"/>
        <end position="1437"/>
    </location>
</feature>
<feature type="domain" description="Fibronectin type-III" evidence="14">
    <location>
        <begin position="1323"/>
        <end position="1424"/>
    </location>
</feature>
<feature type="domain" description="Fibronectin type-III" evidence="14">
    <location>
        <begin position="666"/>
        <end position="756"/>
    </location>
</feature>
<dbReference type="PANTHER" id="PTHR46957:SF3">
    <property type="entry name" value="CYTOKINE RECEPTOR"/>
    <property type="match status" value="1"/>
</dbReference>
<feature type="domain" description="Fibronectin type-III" evidence="14">
    <location>
        <begin position="852"/>
        <end position="944"/>
    </location>
</feature>
<dbReference type="CDD" id="cd14548">
    <property type="entry name" value="R3-PTPc"/>
    <property type="match status" value="1"/>
</dbReference>
<dbReference type="Pfam" id="PF00041">
    <property type="entry name" value="fn3"/>
    <property type="match status" value="7"/>
</dbReference>
<feature type="domain" description="Tyrosine-protein phosphatase" evidence="12">
    <location>
        <begin position="1673"/>
        <end position="1928"/>
    </location>
</feature>
<gene>
    <name evidence="16" type="primary">LOC101858502</name>
</gene>
<evidence type="ECO:0000259" key="12">
    <source>
        <dbReference type="PROSITE" id="PS50055"/>
    </source>
</evidence>
<evidence type="ECO:0000256" key="4">
    <source>
        <dbReference type="ARBA" id="ARBA00022801"/>
    </source>
</evidence>
<name>A0ABM1VV35_APLCA</name>
<evidence type="ECO:0000259" key="14">
    <source>
        <dbReference type="PROSITE" id="PS50853"/>
    </source>
</evidence>
<dbReference type="SUPFAM" id="SSF49265">
    <property type="entry name" value="Fibronectin type III"/>
    <property type="match status" value="7"/>
</dbReference>
<dbReference type="InterPro" id="IPR013783">
    <property type="entry name" value="Ig-like_fold"/>
</dbReference>
<dbReference type="Pfam" id="PF00102">
    <property type="entry name" value="Y_phosphatase"/>
    <property type="match status" value="1"/>
</dbReference>
<feature type="domain" description="Fibronectin type-III" evidence="14">
    <location>
        <begin position="945"/>
        <end position="1042"/>
    </location>
</feature>
<keyword evidence="15" id="KW-1185">Reference proteome</keyword>
<evidence type="ECO:0000256" key="10">
    <source>
        <dbReference type="SAM" id="Phobius"/>
    </source>
</evidence>
<evidence type="ECO:0000256" key="2">
    <source>
        <dbReference type="ARBA" id="ARBA00022692"/>
    </source>
</evidence>
<feature type="domain" description="Fibronectin type-III" evidence="14">
    <location>
        <begin position="398"/>
        <end position="488"/>
    </location>
</feature>
<dbReference type="InterPro" id="IPR000242">
    <property type="entry name" value="PTP_cat"/>
</dbReference>
<dbReference type="SMART" id="SM00194">
    <property type="entry name" value="PTPc"/>
    <property type="match status" value="1"/>
</dbReference>
<evidence type="ECO:0000313" key="15">
    <source>
        <dbReference type="Proteomes" id="UP000694888"/>
    </source>
</evidence>
<dbReference type="InterPro" id="IPR003595">
    <property type="entry name" value="Tyr_Pase_cat"/>
</dbReference>
<accession>A0ABM1VV35</accession>
<dbReference type="PROSITE" id="PS50056">
    <property type="entry name" value="TYR_PHOSPHATASE_2"/>
    <property type="match status" value="1"/>
</dbReference>
<keyword evidence="2 10" id="KW-0812">Transmembrane</keyword>
<feature type="domain" description="Fibronectin type-III" evidence="14">
    <location>
        <begin position="576"/>
        <end position="665"/>
    </location>
</feature>
<dbReference type="SMART" id="SM00404">
    <property type="entry name" value="PTPc_motif"/>
    <property type="match status" value="1"/>
</dbReference>
<dbReference type="SUPFAM" id="SSF52799">
    <property type="entry name" value="(Phosphotyrosine protein) phosphatases II"/>
    <property type="match status" value="1"/>
</dbReference>
<dbReference type="SMART" id="SM00060">
    <property type="entry name" value="FN3"/>
    <property type="match status" value="15"/>
</dbReference>
<evidence type="ECO:0000256" key="11">
    <source>
        <dbReference type="SAM" id="SignalP"/>
    </source>
</evidence>
<dbReference type="CDD" id="cd00063">
    <property type="entry name" value="FN3"/>
    <property type="match status" value="8"/>
</dbReference>
<dbReference type="PANTHER" id="PTHR46957">
    <property type="entry name" value="CYTOKINE RECEPTOR"/>
    <property type="match status" value="1"/>
</dbReference>
<dbReference type="InterPro" id="IPR036116">
    <property type="entry name" value="FN3_sf"/>
</dbReference>
<dbReference type="Gene3D" id="2.60.40.10">
    <property type="entry name" value="Immunoglobulins"/>
    <property type="match status" value="12"/>
</dbReference>
<dbReference type="InterPro" id="IPR050713">
    <property type="entry name" value="RTP_Phos/Ushers"/>
</dbReference>
<organism evidence="15 16">
    <name type="scientific">Aplysia californica</name>
    <name type="common">California sea hare</name>
    <dbReference type="NCBI Taxonomy" id="6500"/>
    <lineage>
        <taxon>Eukaryota</taxon>
        <taxon>Metazoa</taxon>
        <taxon>Spiralia</taxon>
        <taxon>Lophotrochozoa</taxon>
        <taxon>Mollusca</taxon>
        <taxon>Gastropoda</taxon>
        <taxon>Heterobranchia</taxon>
        <taxon>Euthyneura</taxon>
        <taxon>Tectipleura</taxon>
        <taxon>Aplysiida</taxon>
        <taxon>Aplysioidea</taxon>
        <taxon>Aplysiidae</taxon>
        <taxon>Aplysia</taxon>
    </lineage>
</organism>
<feature type="chain" id="PRO_5046293918" evidence="11">
    <location>
        <begin position="31"/>
        <end position="1970"/>
    </location>
</feature>
<dbReference type="PROSITE" id="PS50055">
    <property type="entry name" value="TYR_PHOSPHATASE_PTP"/>
    <property type="match status" value="1"/>
</dbReference>
<keyword evidence="5" id="KW-0904">Protein phosphatase</keyword>
<dbReference type="Gene3D" id="3.90.190.10">
    <property type="entry name" value="Protein tyrosine phosphatase superfamily"/>
    <property type="match status" value="1"/>
</dbReference>
<keyword evidence="6 10" id="KW-1133">Transmembrane helix</keyword>
<evidence type="ECO:0000256" key="3">
    <source>
        <dbReference type="ARBA" id="ARBA00022729"/>
    </source>
</evidence>
<protein>
    <submittedName>
        <fullName evidence="16">Tyrosine-protein phosphatase 10D</fullName>
    </submittedName>
</protein>
<keyword evidence="3 11" id="KW-0732">Signal</keyword>
<evidence type="ECO:0000313" key="16">
    <source>
        <dbReference type="RefSeq" id="XP_035826277.1"/>
    </source>
</evidence>
<dbReference type="InterPro" id="IPR000387">
    <property type="entry name" value="Tyr_Pase_dom"/>
</dbReference>
<feature type="region of interest" description="Disordered" evidence="9">
    <location>
        <begin position="1422"/>
        <end position="1445"/>
    </location>
</feature>
<evidence type="ECO:0000256" key="1">
    <source>
        <dbReference type="ARBA" id="ARBA00004167"/>
    </source>
</evidence>
<evidence type="ECO:0000259" key="13">
    <source>
        <dbReference type="PROSITE" id="PS50056"/>
    </source>
</evidence>
<keyword evidence="4" id="KW-0378">Hydrolase</keyword>
<comment type="subcellular location">
    <subcellularLocation>
        <location evidence="1">Membrane</location>
        <topology evidence="1">Single-pass membrane protein</topology>
    </subcellularLocation>
</comment>
<reference evidence="16" key="1">
    <citation type="submission" date="2025-08" db="UniProtKB">
        <authorList>
            <consortium name="RefSeq"/>
        </authorList>
    </citation>
    <scope>IDENTIFICATION</scope>
</reference>
<proteinExistence type="predicted"/>
<dbReference type="RefSeq" id="XP_035826277.1">
    <property type="nucleotide sequence ID" value="XM_035970384.1"/>
</dbReference>
<evidence type="ECO:0000256" key="7">
    <source>
        <dbReference type="ARBA" id="ARBA00023136"/>
    </source>
</evidence>
<feature type="transmembrane region" description="Helical" evidence="10">
    <location>
        <begin position="1597"/>
        <end position="1622"/>
    </location>
</feature>